<dbReference type="InterPro" id="IPR004001">
    <property type="entry name" value="Actin_CS"/>
</dbReference>
<dbReference type="Gene3D" id="3.90.640.10">
    <property type="entry name" value="Actin, Chain A, domain 4"/>
    <property type="match status" value="2"/>
</dbReference>
<evidence type="ECO:0000256" key="1">
    <source>
        <dbReference type="ARBA" id="ARBA00004245"/>
    </source>
</evidence>
<dbReference type="PROSITE" id="PS00406">
    <property type="entry name" value="ACTINS_1"/>
    <property type="match status" value="1"/>
</dbReference>
<dbReference type="Gene3D" id="3.30.420.40">
    <property type="match status" value="3"/>
</dbReference>
<proteinExistence type="inferred from homology"/>
<dbReference type="FunFam" id="3.30.420.40:FF:000148">
    <property type="entry name" value="Actin, alpha skeletal muscle"/>
    <property type="match status" value="1"/>
</dbReference>
<dbReference type="GO" id="GO:0005856">
    <property type="term" value="C:cytoskeleton"/>
    <property type="evidence" value="ECO:0007669"/>
    <property type="project" value="UniProtKB-SubCell"/>
</dbReference>
<keyword evidence="2" id="KW-0963">Cytoplasm</keyword>
<keyword evidence="5" id="KW-0067">ATP-binding</keyword>
<dbReference type="AlphaFoldDB" id="Q0VHZ6"/>
<dbReference type="GO" id="GO:0005524">
    <property type="term" value="F:ATP binding"/>
    <property type="evidence" value="ECO:0007669"/>
    <property type="project" value="UniProtKB-KW"/>
</dbReference>
<dbReference type="InterPro" id="IPR004000">
    <property type="entry name" value="Actin"/>
</dbReference>
<dbReference type="InterPro" id="IPR043129">
    <property type="entry name" value="ATPase_NBD"/>
</dbReference>
<comment type="catalytic activity">
    <reaction evidence="7">
        <text>ATP + H2O = ADP + phosphate + H(+)</text>
        <dbReference type="Rhea" id="RHEA:13065"/>
        <dbReference type="ChEBI" id="CHEBI:15377"/>
        <dbReference type="ChEBI" id="CHEBI:15378"/>
        <dbReference type="ChEBI" id="CHEBI:30616"/>
        <dbReference type="ChEBI" id="CHEBI:43474"/>
        <dbReference type="ChEBI" id="CHEBI:456216"/>
    </reaction>
</comment>
<evidence type="ECO:0000256" key="8">
    <source>
        <dbReference type="RuleBase" id="RU000487"/>
    </source>
</evidence>
<name>Q0VHZ6_9EUKA</name>
<evidence type="ECO:0000256" key="4">
    <source>
        <dbReference type="ARBA" id="ARBA00022801"/>
    </source>
</evidence>
<sequence length="387" mass="43915">GVDAPRAVFPTIVGTLKHRGIFVGMAQKSYYVGDEAQSKRGILKLMHPMQRGVVKNWDDMEKIWHHTLYHELRVQPEEHPILMTDTPFASKMDREKMAQIMFETFDTPKFYVTLGSLLALNASGRRSGIVLQSGGSVTYTVPIYEEKPLLHALQKVEIGGMDLTDHLLKIMSERGYSFTTTAEREIAELFSACAFTEAILVVHAMQVKDIKEKMCYVSADYAKDLKASEQSYEFDKHYELPSGQVITAGNERFRCPEVLFEPQLLLDPLAIARVDGMEDVKSLVDGFIRSWFAKLIPVDIMDILYKHMTYKGLGDGVHSLVHRSTMKCDENIRDKLFENIVLCGGNTMFDKMFTRLESELTLLTKNSTKIKVIAPPERKYSIWIGGT</sequence>
<dbReference type="GO" id="GO:0016787">
    <property type="term" value="F:hydrolase activity"/>
    <property type="evidence" value="ECO:0007669"/>
    <property type="project" value="UniProtKB-KW"/>
</dbReference>
<dbReference type="SUPFAM" id="SSF53067">
    <property type="entry name" value="Actin-like ATPase domain"/>
    <property type="match status" value="2"/>
</dbReference>
<keyword evidence="6" id="KW-0206">Cytoskeleton</keyword>
<feature type="non-terminal residue" evidence="9">
    <location>
        <position position="387"/>
    </location>
</feature>
<protein>
    <submittedName>
        <fullName evidence="9">Actin deviating protein</fullName>
    </submittedName>
</protein>
<dbReference type="SMART" id="SM00268">
    <property type="entry name" value="ACTIN"/>
    <property type="match status" value="1"/>
</dbReference>
<accession>Q0VHZ6</accession>
<keyword evidence="3" id="KW-0547">Nucleotide-binding</keyword>
<keyword evidence="4" id="KW-0378">Hydrolase</keyword>
<reference evidence="9" key="1">
    <citation type="journal article" date="2005" name="J. Foraminiferal Res.">
        <title>Actin phylogeny of Foraminifera.</title>
        <authorList>
            <person name="Flakowski J."/>
            <person name="Bolivar I."/>
            <person name="Fahrni J."/>
            <person name="Pawlowski J."/>
        </authorList>
    </citation>
    <scope>NUCLEOTIDE SEQUENCE</scope>
    <source>
        <strain evidence="9">615</strain>
    </source>
</reference>
<feature type="non-terminal residue" evidence="9">
    <location>
        <position position="1"/>
    </location>
</feature>
<evidence type="ECO:0000256" key="6">
    <source>
        <dbReference type="ARBA" id="ARBA00023212"/>
    </source>
</evidence>
<evidence type="ECO:0000256" key="2">
    <source>
        <dbReference type="ARBA" id="ARBA00022490"/>
    </source>
</evidence>
<evidence type="ECO:0000256" key="7">
    <source>
        <dbReference type="ARBA" id="ARBA00049360"/>
    </source>
</evidence>
<comment type="similarity">
    <text evidence="8">Belongs to the actin family.</text>
</comment>
<dbReference type="PRINTS" id="PR00190">
    <property type="entry name" value="ACTIN"/>
</dbReference>
<reference evidence="9" key="2">
    <citation type="journal article" date="2006" name="J. Mol. Evol.">
        <title>Tempo and mode of spliceosomal intron evolution in actin of foraminifera.</title>
        <authorList>
            <person name="Flakowski J."/>
            <person name="Bolivar I."/>
            <person name="Fahrni J."/>
            <person name="Pawlowski J."/>
        </authorList>
    </citation>
    <scope>NUCLEOTIDE SEQUENCE</scope>
    <source>
        <strain evidence="9">615</strain>
    </source>
</reference>
<dbReference type="EMBL" id="AY763395">
    <property type="protein sequence ID" value="AAX19668.1"/>
    <property type="molecule type" value="Genomic_DNA"/>
</dbReference>
<evidence type="ECO:0000256" key="5">
    <source>
        <dbReference type="ARBA" id="ARBA00022840"/>
    </source>
</evidence>
<dbReference type="Pfam" id="PF00022">
    <property type="entry name" value="Actin"/>
    <property type="match status" value="1"/>
</dbReference>
<dbReference type="PANTHER" id="PTHR11937">
    <property type="entry name" value="ACTIN"/>
    <property type="match status" value="1"/>
</dbReference>
<evidence type="ECO:0000256" key="3">
    <source>
        <dbReference type="ARBA" id="ARBA00022741"/>
    </source>
</evidence>
<organism evidence="9">
    <name type="scientific">Bolivina sp. isolate 615</name>
    <dbReference type="NCBI Taxonomy" id="313592"/>
    <lineage>
        <taxon>Eukaryota</taxon>
        <taxon>Sar</taxon>
        <taxon>Rhizaria</taxon>
        <taxon>Retaria</taxon>
        <taxon>Foraminifera</taxon>
        <taxon>Rotaliida</taxon>
        <taxon>Bolivinacea</taxon>
        <taxon>Bolivinitidae</taxon>
        <taxon>Bolivina</taxon>
    </lineage>
</organism>
<evidence type="ECO:0000313" key="9">
    <source>
        <dbReference type="EMBL" id="AAX19668.1"/>
    </source>
</evidence>
<comment type="subcellular location">
    <subcellularLocation>
        <location evidence="1">Cytoplasm</location>
        <location evidence="1">Cytoskeleton</location>
    </subcellularLocation>
</comment>